<organism evidence="3 4">
    <name type="scientific">Vicia faba</name>
    <name type="common">Broad bean</name>
    <name type="synonym">Faba vulgaris</name>
    <dbReference type="NCBI Taxonomy" id="3906"/>
    <lineage>
        <taxon>Eukaryota</taxon>
        <taxon>Viridiplantae</taxon>
        <taxon>Streptophyta</taxon>
        <taxon>Embryophyta</taxon>
        <taxon>Tracheophyta</taxon>
        <taxon>Spermatophyta</taxon>
        <taxon>Magnoliopsida</taxon>
        <taxon>eudicotyledons</taxon>
        <taxon>Gunneridae</taxon>
        <taxon>Pentapetalae</taxon>
        <taxon>rosids</taxon>
        <taxon>fabids</taxon>
        <taxon>Fabales</taxon>
        <taxon>Fabaceae</taxon>
        <taxon>Papilionoideae</taxon>
        <taxon>50 kb inversion clade</taxon>
        <taxon>NPAAA clade</taxon>
        <taxon>Hologalegina</taxon>
        <taxon>IRL clade</taxon>
        <taxon>Fabeae</taxon>
        <taxon>Vicia</taxon>
    </lineage>
</organism>
<dbReference type="PROSITE" id="PS50127">
    <property type="entry name" value="UBC_2"/>
    <property type="match status" value="1"/>
</dbReference>
<evidence type="ECO:0000259" key="2">
    <source>
        <dbReference type="PROSITE" id="PS50127"/>
    </source>
</evidence>
<dbReference type="Gene3D" id="3.10.110.10">
    <property type="entry name" value="Ubiquitin Conjugating Enzyme"/>
    <property type="match status" value="1"/>
</dbReference>
<evidence type="ECO:0000313" key="3">
    <source>
        <dbReference type="EMBL" id="CAI8616250.1"/>
    </source>
</evidence>
<feature type="compositionally biased region" description="Basic residues" evidence="1">
    <location>
        <begin position="208"/>
        <end position="218"/>
    </location>
</feature>
<dbReference type="AlphaFoldDB" id="A0AAV1B0H6"/>
<dbReference type="EMBL" id="OX451741">
    <property type="protein sequence ID" value="CAI8616250.1"/>
    <property type="molecule type" value="Genomic_DNA"/>
</dbReference>
<proteinExistence type="predicted"/>
<reference evidence="3 4" key="1">
    <citation type="submission" date="2023-01" db="EMBL/GenBank/DDBJ databases">
        <authorList>
            <person name="Kreplak J."/>
        </authorList>
    </citation>
    <scope>NUCLEOTIDE SEQUENCE [LARGE SCALE GENOMIC DNA]</scope>
</reference>
<dbReference type="SUPFAM" id="SSF54495">
    <property type="entry name" value="UBC-like"/>
    <property type="match status" value="1"/>
</dbReference>
<feature type="compositionally biased region" description="Low complexity" evidence="1">
    <location>
        <begin position="150"/>
        <end position="159"/>
    </location>
</feature>
<keyword evidence="4" id="KW-1185">Reference proteome</keyword>
<feature type="compositionally biased region" description="Low complexity" evidence="1">
    <location>
        <begin position="174"/>
        <end position="189"/>
    </location>
</feature>
<feature type="compositionally biased region" description="Polar residues" evidence="1">
    <location>
        <begin position="163"/>
        <end position="173"/>
    </location>
</feature>
<dbReference type="Proteomes" id="UP001157006">
    <property type="component" value="Chromosome 6"/>
</dbReference>
<dbReference type="InterPro" id="IPR016135">
    <property type="entry name" value="UBQ-conjugating_enzyme/RWD"/>
</dbReference>
<name>A0AAV1B0H6_VICFA</name>
<gene>
    <name evidence="3" type="ORF">VFH_VI020160</name>
</gene>
<feature type="domain" description="UBC core" evidence="2">
    <location>
        <begin position="1"/>
        <end position="108"/>
    </location>
</feature>
<dbReference type="Pfam" id="PF00179">
    <property type="entry name" value="UQ_con"/>
    <property type="match status" value="1"/>
</dbReference>
<dbReference type="InterPro" id="IPR000608">
    <property type="entry name" value="UBC"/>
</dbReference>
<feature type="region of interest" description="Disordered" evidence="1">
    <location>
        <begin position="150"/>
        <end position="218"/>
    </location>
</feature>
<evidence type="ECO:0000313" key="4">
    <source>
        <dbReference type="Proteomes" id="UP001157006"/>
    </source>
</evidence>
<sequence>MATNENLSPNVIKQLANELKNLDETTLEGIKVVIFHPNVANNREICVNTLKKDWNPSLGLRHVLIVVRCLLIEPFPESALNELAGKLLLEDYAENARHVRIYNGIHAKPKAKFKSEAITQSITYMNVDQKNTSVLNVDIKTMSSSAALPPLSLPSTTAARGASQDQATGILTESSANHSTAAAVVSAAHAPDKKETGTAKAQEDKKKLDARKRSLKRL</sequence>
<protein>
    <recommendedName>
        <fullName evidence="2">UBC core domain-containing protein</fullName>
    </recommendedName>
</protein>
<feature type="compositionally biased region" description="Basic and acidic residues" evidence="1">
    <location>
        <begin position="190"/>
        <end position="207"/>
    </location>
</feature>
<accession>A0AAV1B0H6</accession>
<evidence type="ECO:0000256" key="1">
    <source>
        <dbReference type="SAM" id="MobiDB-lite"/>
    </source>
</evidence>